<dbReference type="PANTHER" id="PTHR34379">
    <property type="entry name" value="OS07G0553800 PROTEIN"/>
    <property type="match status" value="1"/>
</dbReference>
<feature type="compositionally biased region" description="Gly residues" evidence="1">
    <location>
        <begin position="221"/>
        <end position="230"/>
    </location>
</feature>
<dbReference type="EMBL" id="JACEFO010002221">
    <property type="protein sequence ID" value="KAF8672355.1"/>
    <property type="molecule type" value="Genomic_DNA"/>
</dbReference>
<evidence type="ECO:0000256" key="1">
    <source>
        <dbReference type="SAM" id="MobiDB-lite"/>
    </source>
</evidence>
<feature type="region of interest" description="Disordered" evidence="1">
    <location>
        <begin position="220"/>
        <end position="239"/>
    </location>
</feature>
<evidence type="ECO:0000313" key="2">
    <source>
        <dbReference type="EMBL" id="KAF8672355.1"/>
    </source>
</evidence>
<gene>
    <name evidence="2" type="ORF">HU200_049557</name>
</gene>
<feature type="region of interest" description="Disordered" evidence="1">
    <location>
        <begin position="49"/>
        <end position="172"/>
    </location>
</feature>
<evidence type="ECO:0000313" key="3">
    <source>
        <dbReference type="Proteomes" id="UP000636709"/>
    </source>
</evidence>
<dbReference type="PANTHER" id="PTHR34379:SF19">
    <property type="entry name" value="OS10G0485900 PROTEIN"/>
    <property type="match status" value="1"/>
</dbReference>
<sequence>MAQPTAASSSASGRRRGQRKIVGGWDAVFCFAGGSRRARGEQALAVAAEGTPLWRKQRTVPVDGDPADRDVMRRGAGDGNGAHDKQRRLEHTKPRSPRSPSELSPAPSQSQAITDDSRCRREEQPRGGGAPAETTRARAAARSSDNEASSKTREAPARGWPCHPKASASASAGGEGAFGPVVGLSVVAAVSMAGLLGGRLWAVACVCAWLAALSRLTRRAGGSGTAGSDGGGEETVADDVDSTDYKKLVVLRGLLERDRTKAGGEPVKA</sequence>
<proteinExistence type="predicted"/>
<feature type="compositionally biased region" description="Low complexity" evidence="1">
    <location>
        <begin position="98"/>
        <end position="108"/>
    </location>
</feature>
<feature type="compositionally biased region" description="Basic and acidic residues" evidence="1">
    <location>
        <begin position="144"/>
        <end position="156"/>
    </location>
</feature>
<name>A0A835AVX5_9POAL</name>
<feature type="compositionally biased region" description="Basic and acidic residues" evidence="1">
    <location>
        <begin position="115"/>
        <end position="125"/>
    </location>
</feature>
<dbReference type="InterPro" id="IPR040411">
    <property type="entry name" value="At5g23160-like"/>
</dbReference>
<dbReference type="Proteomes" id="UP000636709">
    <property type="component" value="Unassembled WGS sequence"/>
</dbReference>
<feature type="compositionally biased region" description="Low complexity" evidence="1">
    <location>
        <begin position="131"/>
        <end position="143"/>
    </location>
</feature>
<accession>A0A835AVX5</accession>
<organism evidence="2 3">
    <name type="scientific">Digitaria exilis</name>
    <dbReference type="NCBI Taxonomy" id="1010633"/>
    <lineage>
        <taxon>Eukaryota</taxon>
        <taxon>Viridiplantae</taxon>
        <taxon>Streptophyta</taxon>
        <taxon>Embryophyta</taxon>
        <taxon>Tracheophyta</taxon>
        <taxon>Spermatophyta</taxon>
        <taxon>Magnoliopsida</taxon>
        <taxon>Liliopsida</taxon>
        <taxon>Poales</taxon>
        <taxon>Poaceae</taxon>
        <taxon>PACMAD clade</taxon>
        <taxon>Panicoideae</taxon>
        <taxon>Panicodae</taxon>
        <taxon>Paniceae</taxon>
        <taxon>Anthephorinae</taxon>
        <taxon>Digitaria</taxon>
    </lineage>
</organism>
<comment type="caution">
    <text evidence="2">The sequence shown here is derived from an EMBL/GenBank/DDBJ whole genome shotgun (WGS) entry which is preliminary data.</text>
</comment>
<dbReference type="OrthoDB" id="696494at2759"/>
<keyword evidence="3" id="KW-1185">Reference proteome</keyword>
<dbReference type="AlphaFoldDB" id="A0A835AVX5"/>
<protein>
    <submittedName>
        <fullName evidence="2">Uncharacterized protein</fullName>
    </submittedName>
</protein>
<reference evidence="2" key="1">
    <citation type="submission" date="2020-07" db="EMBL/GenBank/DDBJ databases">
        <title>Genome sequence and genetic diversity analysis of an under-domesticated orphan crop, white fonio (Digitaria exilis).</title>
        <authorList>
            <person name="Bennetzen J.L."/>
            <person name="Chen S."/>
            <person name="Ma X."/>
            <person name="Wang X."/>
            <person name="Yssel A.E.J."/>
            <person name="Chaluvadi S.R."/>
            <person name="Johnson M."/>
            <person name="Gangashetty P."/>
            <person name="Hamidou F."/>
            <person name="Sanogo M.D."/>
            <person name="Zwaenepoel A."/>
            <person name="Wallace J."/>
            <person name="Van De Peer Y."/>
            <person name="Van Deynze A."/>
        </authorList>
    </citation>
    <scope>NUCLEOTIDE SEQUENCE</scope>
    <source>
        <tissue evidence="2">Leaves</tissue>
    </source>
</reference>
<feature type="compositionally biased region" description="Basic and acidic residues" evidence="1">
    <location>
        <begin position="66"/>
        <end position="93"/>
    </location>
</feature>